<reference evidence="1 2" key="1">
    <citation type="journal article" date="2012" name="Proc. Natl. Acad. Sci. U.S.A.">
        <title>Comparative genomics of Ceriporiopsis subvermispora and Phanerochaete chrysosporium provide insight into selective ligninolysis.</title>
        <authorList>
            <person name="Fernandez-Fueyo E."/>
            <person name="Ruiz-Duenas F.J."/>
            <person name="Ferreira P."/>
            <person name="Floudas D."/>
            <person name="Hibbett D.S."/>
            <person name="Canessa P."/>
            <person name="Larrondo L.F."/>
            <person name="James T.Y."/>
            <person name="Seelenfreund D."/>
            <person name="Lobos S."/>
            <person name="Polanco R."/>
            <person name="Tello M."/>
            <person name="Honda Y."/>
            <person name="Watanabe T."/>
            <person name="Watanabe T."/>
            <person name="Ryu J.S."/>
            <person name="Kubicek C.P."/>
            <person name="Schmoll M."/>
            <person name="Gaskell J."/>
            <person name="Hammel K.E."/>
            <person name="St John F.J."/>
            <person name="Vanden Wymelenberg A."/>
            <person name="Sabat G."/>
            <person name="Splinter BonDurant S."/>
            <person name="Syed K."/>
            <person name="Yadav J.S."/>
            <person name="Doddapaneni H."/>
            <person name="Subramanian V."/>
            <person name="Lavin J.L."/>
            <person name="Oguiza J.A."/>
            <person name="Perez G."/>
            <person name="Pisabarro A.G."/>
            <person name="Ramirez L."/>
            <person name="Santoyo F."/>
            <person name="Master E."/>
            <person name="Coutinho P.M."/>
            <person name="Henrissat B."/>
            <person name="Lombard V."/>
            <person name="Magnuson J.K."/>
            <person name="Kuees U."/>
            <person name="Hori C."/>
            <person name="Igarashi K."/>
            <person name="Samejima M."/>
            <person name="Held B.W."/>
            <person name="Barry K.W."/>
            <person name="LaButti K.M."/>
            <person name="Lapidus A."/>
            <person name="Lindquist E.A."/>
            <person name="Lucas S.M."/>
            <person name="Riley R."/>
            <person name="Salamov A.A."/>
            <person name="Hoffmeister D."/>
            <person name="Schwenk D."/>
            <person name="Hadar Y."/>
            <person name="Yarden O."/>
            <person name="de Vries R.P."/>
            <person name="Wiebenga A."/>
            <person name="Stenlid J."/>
            <person name="Eastwood D."/>
            <person name="Grigoriev I.V."/>
            <person name="Berka R.M."/>
            <person name="Blanchette R.A."/>
            <person name="Kersten P."/>
            <person name="Martinez A.T."/>
            <person name="Vicuna R."/>
            <person name="Cullen D."/>
        </authorList>
    </citation>
    <scope>NUCLEOTIDE SEQUENCE [LARGE SCALE GENOMIC DNA]</scope>
    <source>
        <strain evidence="1 2">B</strain>
    </source>
</reference>
<dbReference type="EMBL" id="KB445796">
    <property type="protein sequence ID" value="EMD37586.1"/>
    <property type="molecule type" value="Genomic_DNA"/>
</dbReference>
<proteinExistence type="predicted"/>
<keyword evidence="2" id="KW-1185">Reference proteome</keyword>
<dbReference type="Proteomes" id="UP000016930">
    <property type="component" value="Unassembled WGS sequence"/>
</dbReference>
<evidence type="ECO:0000313" key="1">
    <source>
        <dbReference type="EMBL" id="EMD37586.1"/>
    </source>
</evidence>
<accession>M2RFJ7</accession>
<gene>
    <name evidence="1" type="ORF">CERSUDRAFT_136245</name>
</gene>
<dbReference type="AlphaFoldDB" id="M2RFJ7"/>
<sequence length="80" mass="8826">MNYQGFTCICRTSKAHIWSDTVVEECIHCAIIGCCGCSPDSSSNSKQFIGFIEKVRAAITWRMPCCFFGTTYAILLCVSA</sequence>
<name>M2RFJ7_CERS8</name>
<evidence type="ECO:0000313" key="2">
    <source>
        <dbReference type="Proteomes" id="UP000016930"/>
    </source>
</evidence>
<dbReference type="HOGENOM" id="CLU_2589538_0_0_1"/>
<organism evidence="1 2">
    <name type="scientific">Ceriporiopsis subvermispora (strain B)</name>
    <name type="common">White-rot fungus</name>
    <name type="synonym">Gelatoporia subvermispora</name>
    <dbReference type="NCBI Taxonomy" id="914234"/>
    <lineage>
        <taxon>Eukaryota</taxon>
        <taxon>Fungi</taxon>
        <taxon>Dikarya</taxon>
        <taxon>Basidiomycota</taxon>
        <taxon>Agaricomycotina</taxon>
        <taxon>Agaricomycetes</taxon>
        <taxon>Polyporales</taxon>
        <taxon>Gelatoporiaceae</taxon>
        <taxon>Gelatoporia</taxon>
    </lineage>
</organism>
<protein>
    <submittedName>
        <fullName evidence="1">Uncharacterized protein</fullName>
    </submittedName>
</protein>